<evidence type="ECO:0000313" key="3">
    <source>
        <dbReference type="Proteomes" id="UP000827092"/>
    </source>
</evidence>
<comment type="caution">
    <text evidence="2">The sequence shown here is derived from an EMBL/GenBank/DDBJ whole genome shotgun (WGS) entry which is preliminary data.</text>
</comment>
<evidence type="ECO:0000256" key="1">
    <source>
        <dbReference type="SAM" id="SignalP"/>
    </source>
</evidence>
<gene>
    <name evidence="2" type="ORF">JTE90_004708</name>
</gene>
<protein>
    <recommendedName>
        <fullName evidence="4">CLIP domain-containing serine protease</fullName>
    </recommendedName>
</protein>
<keyword evidence="1" id="KW-0732">Signal</keyword>
<reference evidence="2 3" key="1">
    <citation type="journal article" date="2022" name="Nat. Ecol. Evol.">
        <title>A masculinizing supergene underlies an exaggerated male reproductive morph in a spider.</title>
        <authorList>
            <person name="Hendrickx F."/>
            <person name="De Corte Z."/>
            <person name="Sonet G."/>
            <person name="Van Belleghem S.M."/>
            <person name="Kostlbacher S."/>
            <person name="Vangestel C."/>
        </authorList>
    </citation>
    <scope>NUCLEOTIDE SEQUENCE [LARGE SCALE GENOMIC DNA]</scope>
    <source>
        <strain evidence="2">W744_W776</strain>
    </source>
</reference>
<accession>A0AAV6TU63</accession>
<feature type="chain" id="PRO_5043327874" description="CLIP domain-containing serine protease" evidence="1">
    <location>
        <begin position="20"/>
        <end position="117"/>
    </location>
</feature>
<evidence type="ECO:0008006" key="4">
    <source>
        <dbReference type="Google" id="ProtNLM"/>
    </source>
</evidence>
<evidence type="ECO:0000313" key="2">
    <source>
        <dbReference type="EMBL" id="KAG8174976.1"/>
    </source>
</evidence>
<feature type="signal peptide" evidence="1">
    <location>
        <begin position="1"/>
        <end position="19"/>
    </location>
</feature>
<organism evidence="2 3">
    <name type="scientific">Oedothorax gibbosus</name>
    <dbReference type="NCBI Taxonomy" id="931172"/>
    <lineage>
        <taxon>Eukaryota</taxon>
        <taxon>Metazoa</taxon>
        <taxon>Ecdysozoa</taxon>
        <taxon>Arthropoda</taxon>
        <taxon>Chelicerata</taxon>
        <taxon>Arachnida</taxon>
        <taxon>Araneae</taxon>
        <taxon>Araneomorphae</taxon>
        <taxon>Entelegynae</taxon>
        <taxon>Araneoidea</taxon>
        <taxon>Linyphiidae</taxon>
        <taxon>Erigoninae</taxon>
        <taxon>Oedothorax</taxon>
    </lineage>
</organism>
<dbReference type="EMBL" id="JAFNEN010001100">
    <property type="protein sequence ID" value="KAG8174976.1"/>
    <property type="molecule type" value="Genomic_DNA"/>
</dbReference>
<dbReference type="Proteomes" id="UP000827092">
    <property type="component" value="Unassembled WGS sequence"/>
</dbReference>
<sequence>MALLRCVFGVLLASFVCDAVLVGELRRRERPGSNVVQTSRLLYPADDLEPLCKTDLGHIGVCVDVRYCHAARRAISAGNHPIRCGWIDHAVPKVCCHPDQVVMPPKFAAFRPPFYDY</sequence>
<proteinExistence type="predicted"/>
<dbReference type="AlphaFoldDB" id="A0AAV6TU63"/>
<keyword evidence="3" id="KW-1185">Reference proteome</keyword>
<name>A0AAV6TU63_9ARAC</name>